<evidence type="ECO:0000259" key="5">
    <source>
        <dbReference type="PROSITE" id="PS00125"/>
    </source>
</evidence>
<organism evidence="6">
    <name type="scientific">Spironucleus salmonicida</name>
    <dbReference type="NCBI Taxonomy" id="348837"/>
    <lineage>
        <taxon>Eukaryota</taxon>
        <taxon>Metamonada</taxon>
        <taxon>Diplomonadida</taxon>
        <taxon>Hexamitidae</taxon>
        <taxon>Hexamitinae</taxon>
        <taxon>Spironucleus</taxon>
    </lineage>
</organism>
<dbReference type="VEuPathDB" id="GiardiaDB:SS50377_25136"/>
<keyword evidence="1" id="KW-0479">Metal-binding</keyword>
<evidence type="ECO:0000256" key="2">
    <source>
        <dbReference type="ARBA" id="ARBA00022801"/>
    </source>
</evidence>
<comment type="catalytic activity">
    <reaction evidence="4">
        <text>O-phospho-L-threonyl-[protein] + H2O = L-threonyl-[protein] + phosphate</text>
        <dbReference type="Rhea" id="RHEA:47004"/>
        <dbReference type="Rhea" id="RHEA-COMP:11060"/>
        <dbReference type="Rhea" id="RHEA-COMP:11605"/>
        <dbReference type="ChEBI" id="CHEBI:15377"/>
        <dbReference type="ChEBI" id="CHEBI:30013"/>
        <dbReference type="ChEBI" id="CHEBI:43474"/>
        <dbReference type="ChEBI" id="CHEBI:61977"/>
        <dbReference type="EC" id="3.1.3.16"/>
    </reaction>
</comment>
<dbReference type="InterPro" id="IPR029052">
    <property type="entry name" value="Metallo-depent_PP-like"/>
</dbReference>
<dbReference type="SMART" id="SM00156">
    <property type="entry name" value="PP2Ac"/>
    <property type="match status" value="1"/>
</dbReference>
<evidence type="ECO:0000256" key="3">
    <source>
        <dbReference type="ARBA" id="ARBA00023211"/>
    </source>
</evidence>
<comment type="similarity">
    <text evidence="4">Belongs to the PPP phosphatase family.</text>
</comment>
<dbReference type="Gene3D" id="3.60.21.10">
    <property type="match status" value="1"/>
</dbReference>
<dbReference type="Pfam" id="PF00149">
    <property type="entry name" value="Metallophos"/>
    <property type="match status" value="1"/>
</dbReference>
<dbReference type="InterPro" id="IPR004843">
    <property type="entry name" value="Calcineurin-like_PHP"/>
</dbReference>
<sequence>MNPQQILTSLIFDRQLPSLEAAQNLLVALLPVLQNEPNLLQVPAPLTIVGDLHGQFSDFLEMLKVTGIPPYTNYLFLGDFVDRGLQSLETVLTVFSAKLAFPNRVFLLRGNHETKQMGDFYGFYAECISRYNSVSIYNAFNEVFQFLPIAAVVGGKILAVHAGLSPMAETLTEIAEIEKGQENDVLTDLMWSDPDTRPGYGKSMRGAGYTFGQDVTESFLRENGLKLLVRGHQMVLDGYQWQHGKQVVTVFSAPNYCYRSGNKAAVMEIQEGIGYNFVQYGWEGQNGISGVTSRVPDYFM</sequence>
<keyword evidence="3" id="KW-0464">Manganese</keyword>
<dbReference type="GO" id="GO:0046872">
    <property type="term" value="F:metal ion binding"/>
    <property type="evidence" value="ECO:0007669"/>
    <property type="project" value="UniProtKB-KW"/>
</dbReference>
<feature type="domain" description="Serine/threonine specific protein phosphatases" evidence="5">
    <location>
        <begin position="108"/>
        <end position="113"/>
    </location>
</feature>
<name>V6LJI8_9EUKA</name>
<dbReference type="EMBL" id="AUWU02000005">
    <property type="protein sequence ID" value="KAH0573019.1"/>
    <property type="molecule type" value="Genomic_DNA"/>
</dbReference>
<dbReference type="EC" id="3.1.3.16" evidence="4"/>
<proteinExistence type="inferred from homology"/>
<keyword evidence="2 4" id="KW-0378">Hydrolase</keyword>
<protein>
    <recommendedName>
        <fullName evidence="4">Serine/threonine-protein phosphatase</fullName>
        <ecNumber evidence="4">3.1.3.16</ecNumber>
    </recommendedName>
</protein>
<dbReference type="PRINTS" id="PR00114">
    <property type="entry name" value="STPHPHTASE"/>
</dbReference>
<gene>
    <name evidence="6" type="ORF">SS50377_15392</name>
    <name evidence="7" type="ORF">SS50377_25136</name>
</gene>
<evidence type="ECO:0000313" key="7">
    <source>
        <dbReference type="EMBL" id="KAH0573019.1"/>
    </source>
</evidence>
<evidence type="ECO:0000256" key="4">
    <source>
        <dbReference type="RuleBase" id="RU004273"/>
    </source>
</evidence>
<evidence type="ECO:0000256" key="1">
    <source>
        <dbReference type="ARBA" id="ARBA00022723"/>
    </source>
</evidence>
<accession>V6LJI8</accession>
<dbReference type="SUPFAM" id="SSF56300">
    <property type="entry name" value="Metallo-dependent phosphatases"/>
    <property type="match status" value="1"/>
</dbReference>
<reference evidence="7" key="2">
    <citation type="submission" date="2020-12" db="EMBL/GenBank/DDBJ databases">
        <title>New Spironucleus salmonicida genome in near-complete chromosomes.</title>
        <authorList>
            <person name="Xu F."/>
            <person name="Kurt Z."/>
            <person name="Jimenez-Gonzalez A."/>
            <person name="Astvaldsson A."/>
            <person name="Andersson J.O."/>
            <person name="Svard S.G."/>
        </authorList>
    </citation>
    <scope>NUCLEOTIDE SEQUENCE</scope>
    <source>
        <strain evidence="7">ATCC 50377</strain>
    </source>
</reference>
<dbReference type="InterPro" id="IPR047129">
    <property type="entry name" value="PPA2-like"/>
</dbReference>
<dbReference type="InterPro" id="IPR006186">
    <property type="entry name" value="Ser/Thr-sp_prot-phosphatase"/>
</dbReference>
<dbReference type="AlphaFoldDB" id="V6LJI8"/>
<evidence type="ECO:0000313" key="8">
    <source>
        <dbReference type="Proteomes" id="UP000018208"/>
    </source>
</evidence>
<dbReference type="GO" id="GO:0004722">
    <property type="term" value="F:protein serine/threonine phosphatase activity"/>
    <property type="evidence" value="ECO:0007669"/>
    <property type="project" value="UniProtKB-EC"/>
</dbReference>
<keyword evidence="8" id="KW-1185">Reference proteome</keyword>
<dbReference type="EMBL" id="KI546113">
    <property type="protein sequence ID" value="EST44682.1"/>
    <property type="molecule type" value="Genomic_DNA"/>
</dbReference>
<dbReference type="Proteomes" id="UP000018208">
    <property type="component" value="Unassembled WGS sequence"/>
</dbReference>
<dbReference type="PANTHER" id="PTHR45619">
    <property type="entry name" value="SERINE/THREONINE-PROTEIN PHOSPHATASE PP2A-RELATED"/>
    <property type="match status" value="1"/>
</dbReference>
<evidence type="ECO:0000313" key="6">
    <source>
        <dbReference type="EMBL" id="EST44682.1"/>
    </source>
</evidence>
<reference evidence="6 7" key="1">
    <citation type="journal article" date="2014" name="PLoS Genet.">
        <title>The Genome of Spironucleus salmonicida Highlights a Fish Pathogen Adapted to Fluctuating Environments.</title>
        <authorList>
            <person name="Xu F."/>
            <person name="Jerlstrom-Hultqvist J."/>
            <person name="Einarsson E."/>
            <person name="Astvaldsson A."/>
            <person name="Svard S.G."/>
            <person name="Andersson J.O."/>
        </authorList>
    </citation>
    <scope>NUCLEOTIDE SEQUENCE</scope>
    <source>
        <strain evidence="7">ATCC 50377</strain>
    </source>
</reference>
<dbReference type="PROSITE" id="PS00125">
    <property type="entry name" value="SER_THR_PHOSPHATASE"/>
    <property type="match status" value="1"/>
</dbReference>
<dbReference type="OrthoDB" id="1930084at2759"/>